<name>A0ABN0WZ86_9ALTE</name>
<evidence type="ECO:0000313" key="2">
    <source>
        <dbReference type="Proteomes" id="UP001501757"/>
    </source>
</evidence>
<accession>A0ABN0WZ86</accession>
<dbReference type="InterPro" id="IPR011990">
    <property type="entry name" value="TPR-like_helical_dom_sf"/>
</dbReference>
<dbReference type="EMBL" id="BAAAEI010000006">
    <property type="protein sequence ID" value="GAA0351095.1"/>
    <property type="molecule type" value="Genomic_DNA"/>
</dbReference>
<reference evidence="1 2" key="1">
    <citation type="journal article" date="2019" name="Int. J. Syst. Evol. Microbiol.">
        <title>The Global Catalogue of Microorganisms (GCM) 10K type strain sequencing project: providing services to taxonomists for standard genome sequencing and annotation.</title>
        <authorList>
            <consortium name="The Broad Institute Genomics Platform"/>
            <consortium name="The Broad Institute Genome Sequencing Center for Infectious Disease"/>
            <person name="Wu L."/>
            <person name="Ma J."/>
        </authorList>
    </citation>
    <scope>NUCLEOTIDE SEQUENCE [LARGE SCALE GENOMIC DNA]</scope>
    <source>
        <strain evidence="1 2">JCM 13378</strain>
    </source>
</reference>
<proteinExistence type="predicted"/>
<sequence length="643" mass="70967">MQDKLDSARSLVGQGKYKKALQLLKKHQQKNPHPCYQSLVLEAQCLTHQASFQLGYLKFQQALQLTKATLEQKYCLEQMAANAKLMGKPEDALDCLKRSLQLDGSPESAGQRFALLQLAMAQNDTATVQEFAPPLLGLSQYHLTATLLLAQAASQSGDGQQALGYLQQLTRDIVAGTRFKASAVEIQQVINVCQQLLPESQAKALQQALTPSDANPATATLNPLNVNADKLASSVPNTAHQVEVLGNNPAAQSILTELVAELQHRGAELHPDLQLIVDGGNLSVRLKNASELAGQCMAIPFTAMPIASDYQFSVDKHLNLQMQPRTKMLNPSAVRVMQLLVALYNTCHKLKDWRDSYPLFALAGHKAVFQKLVSARSDQDKFQHYYADTQAELDNKVLLESFFASRVLGVAAQQISQWTGNPCDTEQRVFIPIAELTNHQTGAPRFQFNSHKRLFSSHYPAGPAGREVFAQYNLDDPVLSVLLYGFVDTSANWLYSIPLHFTSQSGLSISLANELQVADAAKLPAQLADLAEFLPGVVKRTDQHLYLSKLVIPDASRTDTLKRSIAASLKVVDIDGRFNDPAMLATEVRQIEQQIIKANLAYWRELSNLLSELTDSIAADTFEMLNSLCQFCITHIRAYKSQC</sequence>
<organism evidence="1 2">
    <name type="scientific">Bowmanella denitrificans</name>
    <dbReference type="NCBI Taxonomy" id="366582"/>
    <lineage>
        <taxon>Bacteria</taxon>
        <taxon>Pseudomonadati</taxon>
        <taxon>Pseudomonadota</taxon>
        <taxon>Gammaproteobacteria</taxon>
        <taxon>Alteromonadales</taxon>
        <taxon>Alteromonadaceae</taxon>
        <taxon>Bowmanella</taxon>
    </lineage>
</organism>
<gene>
    <name evidence="1" type="ORF">GCM10009092_14340</name>
</gene>
<comment type="caution">
    <text evidence="1">The sequence shown here is derived from an EMBL/GenBank/DDBJ whole genome shotgun (WGS) entry which is preliminary data.</text>
</comment>
<dbReference type="Gene3D" id="1.25.40.10">
    <property type="entry name" value="Tetratricopeptide repeat domain"/>
    <property type="match status" value="1"/>
</dbReference>
<dbReference type="RefSeq" id="WP_343843502.1">
    <property type="nucleotide sequence ID" value="NZ_BAAAEI010000006.1"/>
</dbReference>
<dbReference type="SUPFAM" id="SSF48452">
    <property type="entry name" value="TPR-like"/>
    <property type="match status" value="1"/>
</dbReference>
<evidence type="ECO:0000313" key="1">
    <source>
        <dbReference type="EMBL" id="GAA0351095.1"/>
    </source>
</evidence>
<keyword evidence="2" id="KW-1185">Reference proteome</keyword>
<dbReference type="Proteomes" id="UP001501757">
    <property type="component" value="Unassembled WGS sequence"/>
</dbReference>
<protein>
    <submittedName>
        <fullName evidence="1">Uncharacterized protein</fullName>
    </submittedName>
</protein>